<dbReference type="PROSITE" id="PS50888">
    <property type="entry name" value="BHLH"/>
    <property type="match status" value="1"/>
</dbReference>
<dbReference type="InterPro" id="IPR031066">
    <property type="entry name" value="bHLH_ALC-like_plant"/>
</dbReference>
<feature type="compositionally biased region" description="Basic and acidic residues" evidence="6">
    <location>
        <begin position="271"/>
        <end position="280"/>
    </location>
</feature>
<dbReference type="SMART" id="SM00353">
    <property type="entry name" value="HLH"/>
    <property type="match status" value="1"/>
</dbReference>
<dbReference type="Gene3D" id="4.10.280.10">
    <property type="entry name" value="Helix-loop-helix DNA-binding domain"/>
    <property type="match status" value="1"/>
</dbReference>
<dbReference type="PANTHER" id="PTHR45855:SF12">
    <property type="entry name" value="TRANSCRIPTION FACTOR PIF7-LIKE ISOFORM X1"/>
    <property type="match status" value="1"/>
</dbReference>
<dbReference type="AlphaFoldDB" id="A0A444WWP7"/>
<organism evidence="8 9">
    <name type="scientific">Arachis hypogaea</name>
    <name type="common">Peanut</name>
    <dbReference type="NCBI Taxonomy" id="3818"/>
    <lineage>
        <taxon>Eukaryota</taxon>
        <taxon>Viridiplantae</taxon>
        <taxon>Streptophyta</taxon>
        <taxon>Embryophyta</taxon>
        <taxon>Tracheophyta</taxon>
        <taxon>Spermatophyta</taxon>
        <taxon>Magnoliopsida</taxon>
        <taxon>eudicotyledons</taxon>
        <taxon>Gunneridae</taxon>
        <taxon>Pentapetalae</taxon>
        <taxon>rosids</taxon>
        <taxon>fabids</taxon>
        <taxon>Fabales</taxon>
        <taxon>Fabaceae</taxon>
        <taxon>Papilionoideae</taxon>
        <taxon>50 kb inversion clade</taxon>
        <taxon>dalbergioids sensu lato</taxon>
        <taxon>Dalbergieae</taxon>
        <taxon>Pterocarpus clade</taxon>
        <taxon>Arachis</taxon>
    </lineage>
</organism>
<evidence type="ECO:0000256" key="3">
    <source>
        <dbReference type="ARBA" id="ARBA00023125"/>
    </source>
</evidence>
<keyword evidence="4" id="KW-0804">Transcription</keyword>
<dbReference type="InterPro" id="IPR047265">
    <property type="entry name" value="PIF1-like_bHLH"/>
</dbReference>
<reference evidence="8 9" key="1">
    <citation type="submission" date="2019-01" db="EMBL/GenBank/DDBJ databases">
        <title>Sequencing of cultivated peanut Arachis hypogaea provides insights into genome evolution and oil improvement.</title>
        <authorList>
            <person name="Chen X."/>
        </authorList>
    </citation>
    <scope>NUCLEOTIDE SEQUENCE [LARGE SCALE GENOMIC DNA]</scope>
    <source>
        <strain evidence="9">cv. Fuhuasheng</strain>
        <tissue evidence="8">Leaves</tissue>
    </source>
</reference>
<dbReference type="GO" id="GO:0005634">
    <property type="term" value="C:nucleus"/>
    <property type="evidence" value="ECO:0007669"/>
    <property type="project" value="UniProtKB-SubCell"/>
</dbReference>
<feature type="compositionally biased region" description="Polar residues" evidence="6">
    <location>
        <begin position="251"/>
        <end position="260"/>
    </location>
</feature>
<protein>
    <recommendedName>
        <fullName evidence="7">BHLH domain-containing protein</fullName>
    </recommendedName>
</protein>
<evidence type="ECO:0000313" key="9">
    <source>
        <dbReference type="Proteomes" id="UP000289738"/>
    </source>
</evidence>
<keyword evidence="3" id="KW-0238">DNA-binding</keyword>
<dbReference type="EMBL" id="SDMP01000020">
    <property type="protein sequence ID" value="RYQ81792.1"/>
    <property type="molecule type" value="Genomic_DNA"/>
</dbReference>
<proteinExistence type="predicted"/>
<dbReference type="Pfam" id="PF00010">
    <property type="entry name" value="HLH"/>
    <property type="match status" value="1"/>
</dbReference>
<feature type="domain" description="BHLH" evidence="7">
    <location>
        <begin position="264"/>
        <end position="313"/>
    </location>
</feature>
<sequence>MSIMSSSSHQYLVPNWNMKQQQQQRQEQETLQLEEGITITKSSQAPPTTHLVPMANNYDEIAELTWENGQISMHGLSGLDPTSQKKPIWVNRAHDTLESIVQQATCNNKKSKLTIKDNHAYVDVPTTTSSIVASSGEHHQMVPTLSRKRSHSSYSDQQQHRRDVNYVSINNTKKMLLEDHNTNNRKCGVATASVTFCKDNNDITTMMTCPSLDSGPRSFKNDKILEEDSACQSGSEVRNNENDRDGGKGETGQSKSSSVVRRNRTAAVHNQSERRRRDRINQKMKALQRLVPNANKTDKASMLDEVIKYLKQLQAQIEMMMSVSMPQMIMQQQLQMSMLARSMANNAPNPIRPLFPQLIQPTTTIGAANTASAPMFLAPSLMMPSSTNASFPLPSASYGTPTFAQPLNMDMLNNMAAFYSQQMNHHQNNQIKP</sequence>
<dbReference type="Proteomes" id="UP000289738">
    <property type="component" value="Chromosome B10"/>
</dbReference>
<dbReference type="InterPro" id="IPR036638">
    <property type="entry name" value="HLH_DNA-bd_sf"/>
</dbReference>
<dbReference type="STRING" id="3818.A0A444WWP7"/>
<evidence type="ECO:0000259" key="7">
    <source>
        <dbReference type="PROSITE" id="PS50888"/>
    </source>
</evidence>
<comment type="subcellular location">
    <subcellularLocation>
        <location evidence="1">Nucleus</location>
    </subcellularLocation>
</comment>
<dbReference type="GO" id="GO:0003677">
    <property type="term" value="F:DNA binding"/>
    <property type="evidence" value="ECO:0007669"/>
    <property type="project" value="UniProtKB-KW"/>
</dbReference>
<dbReference type="CDD" id="cd11445">
    <property type="entry name" value="bHLH_AtPIF_like"/>
    <property type="match status" value="1"/>
</dbReference>
<dbReference type="Gramene" id="arahy.Tifrunner.gnm2.ann2.Ah20g012500.1">
    <property type="protein sequence ID" value="arahy.Tifrunner.gnm2.ann2.Ah20g012500.1-CDS"/>
    <property type="gene ID" value="arahy.Tifrunner.gnm2.ann2.Ah20g012500"/>
</dbReference>
<keyword evidence="9" id="KW-1185">Reference proteome</keyword>
<feature type="region of interest" description="Disordered" evidence="6">
    <location>
        <begin position="134"/>
        <end position="162"/>
    </location>
</feature>
<evidence type="ECO:0000256" key="5">
    <source>
        <dbReference type="ARBA" id="ARBA00023242"/>
    </source>
</evidence>
<evidence type="ECO:0000256" key="6">
    <source>
        <dbReference type="SAM" id="MobiDB-lite"/>
    </source>
</evidence>
<feature type="region of interest" description="Disordered" evidence="6">
    <location>
        <begin position="228"/>
        <end position="280"/>
    </location>
</feature>
<dbReference type="SMR" id="A0A444WWP7"/>
<evidence type="ECO:0000256" key="2">
    <source>
        <dbReference type="ARBA" id="ARBA00023015"/>
    </source>
</evidence>
<accession>A0A444WWP7</accession>
<keyword evidence="5" id="KW-0539">Nucleus</keyword>
<dbReference type="GO" id="GO:0046983">
    <property type="term" value="F:protein dimerization activity"/>
    <property type="evidence" value="ECO:0007669"/>
    <property type="project" value="InterPro"/>
</dbReference>
<dbReference type="OrthoDB" id="71302at2759"/>
<evidence type="ECO:0000256" key="4">
    <source>
        <dbReference type="ARBA" id="ARBA00023163"/>
    </source>
</evidence>
<keyword evidence="2" id="KW-0805">Transcription regulation</keyword>
<feature type="compositionally biased region" description="Basic and acidic residues" evidence="6">
    <location>
        <begin position="238"/>
        <end position="248"/>
    </location>
</feature>
<dbReference type="PANTHER" id="PTHR45855">
    <property type="entry name" value="TRANSCRIPTION FACTOR PIF1-RELATED"/>
    <property type="match status" value="1"/>
</dbReference>
<evidence type="ECO:0000256" key="1">
    <source>
        <dbReference type="ARBA" id="ARBA00004123"/>
    </source>
</evidence>
<name>A0A444WWP7_ARAHY</name>
<dbReference type="InterPro" id="IPR011598">
    <property type="entry name" value="bHLH_dom"/>
</dbReference>
<evidence type="ECO:0000313" key="8">
    <source>
        <dbReference type="EMBL" id="RYQ81792.1"/>
    </source>
</evidence>
<gene>
    <name evidence="8" type="ORF">Ahy_B10g100393</name>
</gene>
<comment type="caution">
    <text evidence="8">The sequence shown here is derived from an EMBL/GenBank/DDBJ whole genome shotgun (WGS) entry which is preliminary data.</text>
</comment>
<dbReference type="SUPFAM" id="SSF47459">
    <property type="entry name" value="HLH, helix-loop-helix DNA-binding domain"/>
    <property type="match status" value="1"/>
</dbReference>